<feature type="compositionally biased region" description="Gly residues" evidence="1">
    <location>
        <begin position="93"/>
        <end position="112"/>
    </location>
</feature>
<protein>
    <recommendedName>
        <fullName evidence="4">WXG100 family type VII secretion target</fullName>
    </recommendedName>
</protein>
<proteinExistence type="predicted"/>
<evidence type="ECO:0000256" key="1">
    <source>
        <dbReference type="SAM" id="MobiDB-lite"/>
    </source>
</evidence>
<comment type="caution">
    <text evidence="2">The sequence shown here is derived from an EMBL/GenBank/DDBJ whole genome shotgun (WGS) entry which is preliminary data.</text>
</comment>
<name>A0ABS4X3L9_9MICO</name>
<evidence type="ECO:0008006" key="4">
    <source>
        <dbReference type="Google" id="ProtNLM"/>
    </source>
</evidence>
<organism evidence="2 3">
    <name type="scientific">Brachybacterium sacelli</name>
    <dbReference type="NCBI Taxonomy" id="173364"/>
    <lineage>
        <taxon>Bacteria</taxon>
        <taxon>Bacillati</taxon>
        <taxon>Actinomycetota</taxon>
        <taxon>Actinomycetes</taxon>
        <taxon>Micrococcales</taxon>
        <taxon>Dermabacteraceae</taxon>
        <taxon>Brachybacterium</taxon>
    </lineage>
</organism>
<dbReference type="RefSeq" id="WP_209903627.1">
    <property type="nucleotide sequence ID" value="NZ_BAAAJW010000005.1"/>
</dbReference>
<evidence type="ECO:0000313" key="2">
    <source>
        <dbReference type="EMBL" id="MBP2383060.1"/>
    </source>
</evidence>
<dbReference type="Gene3D" id="1.10.287.1060">
    <property type="entry name" value="ESAT-6-like"/>
    <property type="match status" value="1"/>
</dbReference>
<gene>
    <name evidence="2" type="ORF">JOF43_003049</name>
</gene>
<reference evidence="2 3" key="1">
    <citation type="submission" date="2021-03" db="EMBL/GenBank/DDBJ databases">
        <title>Sequencing the genomes of 1000 actinobacteria strains.</title>
        <authorList>
            <person name="Klenk H.-P."/>
        </authorList>
    </citation>
    <scope>NUCLEOTIDE SEQUENCE [LARGE SCALE GENOMIC DNA]</scope>
    <source>
        <strain evidence="2 3">DSM 14566</strain>
    </source>
</reference>
<dbReference type="Proteomes" id="UP001519290">
    <property type="component" value="Unassembled WGS sequence"/>
</dbReference>
<sequence>MTGFQGMDTAQASDHAALLAERATSLTTLLDTLSAQVDGIVGTQWVGPDAESFASTFRSSVAPRFTAAADGTRTLGTDLEGHVEEQDGASSPDGGGGGSPAGPGGANGGGSSPAGVQPASAAGFLGADWGDISFGEIWDNWKENVGIDGVDSAGGILSTAHSFAKNFGDFALGKGSVPAFIPMIGDAFTGVMAGIDRWNDDAVRSDLSTGERIGRAVLDGGANFAGSMAGSFVGGAIGTGIGSSIGGLFGGGGGAAAGAPAAGVGAVPGAAAGGVTGAGVGGVIGGIAGDVVGSYVGATATDSVIDSFLD</sequence>
<evidence type="ECO:0000313" key="3">
    <source>
        <dbReference type="Proteomes" id="UP001519290"/>
    </source>
</evidence>
<dbReference type="EMBL" id="JAGIOD010000002">
    <property type="protein sequence ID" value="MBP2383060.1"/>
    <property type="molecule type" value="Genomic_DNA"/>
</dbReference>
<keyword evidence="3" id="KW-1185">Reference proteome</keyword>
<accession>A0ABS4X3L9</accession>
<feature type="region of interest" description="Disordered" evidence="1">
    <location>
        <begin position="83"/>
        <end position="117"/>
    </location>
</feature>